<dbReference type="SUPFAM" id="SSF55486">
    <property type="entry name" value="Metalloproteases ('zincins'), catalytic domain"/>
    <property type="match status" value="1"/>
</dbReference>
<evidence type="ECO:0000256" key="1">
    <source>
        <dbReference type="ARBA" id="ARBA00009388"/>
    </source>
</evidence>
<evidence type="ECO:0000256" key="8">
    <source>
        <dbReference type="SAM" id="MobiDB-lite"/>
    </source>
</evidence>
<feature type="domain" description="Peptidase M4" evidence="10">
    <location>
        <begin position="345"/>
        <end position="452"/>
    </location>
</feature>
<dbReference type="PANTHER" id="PTHR33794:SF1">
    <property type="entry name" value="BACILLOLYSIN"/>
    <property type="match status" value="1"/>
</dbReference>
<keyword evidence="5" id="KW-0862">Zinc</keyword>
<dbReference type="RefSeq" id="WP_132121368.1">
    <property type="nucleotide sequence ID" value="NZ_SMJU01000017.1"/>
</dbReference>
<dbReference type="InterPro" id="IPR001570">
    <property type="entry name" value="Peptidase_M4_C_domain"/>
</dbReference>
<evidence type="ECO:0000256" key="5">
    <source>
        <dbReference type="ARBA" id="ARBA00022833"/>
    </source>
</evidence>
<dbReference type="GO" id="GO:0046872">
    <property type="term" value="F:metal ion binding"/>
    <property type="evidence" value="ECO:0007669"/>
    <property type="project" value="UniProtKB-KW"/>
</dbReference>
<feature type="active site" evidence="7">
    <location>
        <position position="499"/>
    </location>
</feature>
<protein>
    <recommendedName>
        <fullName evidence="14">M4 family peptidase</fullName>
    </recommendedName>
</protein>
<keyword evidence="3" id="KW-0479">Metal-binding</keyword>
<keyword evidence="4" id="KW-0378">Hydrolase</keyword>
<proteinExistence type="inferred from homology"/>
<dbReference type="InterPro" id="IPR050728">
    <property type="entry name" value="Zinc_Metalloprotease_M4"/>
</dbReference>
<dbReference type="Gene3D" id="3.10.170.10">
    <property type="match status" value="1"/>
</dbReference>
<evidence type="ECO:0000256" key="4">
    <source>
        <dbReference type="ARBA" id="ARBA00022801"/>
    </source>
</evidence>
<name>A0A4R4JZI3_9BACT</name>
<evidence type="ECO:0000259" key="11">
    <source>
        <dbReference type="Pfam" id="PF02868"/>
    </source>
</evidence>
<accession>A0A4R4JZI3</accession>
<feature type="signal peptide" evidence="9">
    <location>
        <begin position="1"/>
        <end position="22"/>
    </location>
</feature>
<reference evidence="12 13" key="1">
    <citation type="submission" date="2019-02" db="EMBL/GenBank/DDBJ databases">
        <title>Arundinibacter roseus gen. nov., sp. nov., a new member of the family Cytophagaceae.</title>
        <authorList>
            <person name="Szuroczki S."/>
            <person name="Khayer B."/>
            <person name="Sproer C."/>
            <person name="Toumi M."/>
            <person name="Szabo A."/>
            <person name="Felfoldi T."/>
            <person name="Schumann P."/>
            <person name="Toth E."/>
        </authorList>
    </citation>
    <scope>NUCLEOTIDE SEQUENCE [LARGE SCALE GENOMIC DNA]</scope>
    <source>
        <strain evidence="12 13">DMA-k-7a</strain>
    </source>
</reference>
<dbReference type="InterPro" id="IPR013856">
    <property type="entry name" value="Peptidase_M4_domain"/>
</dbReference>
<evidence type="ECO:0000256" key="2">
    <source>
        <dbReference type="ARBA" id="ARBA00022670"/>
    </source>
</evidence>
<evidence type="ECO:0000259" key="10">
    <source>
        <dbReference type="Pfam" id="PF01447"/>
    </source>
</evidence>
<feature type="chain" id="PRO_5020501417" description="M4 family peptidase" evidence="9">
    <location>
        <begin position="23"/>
        <end position="957"/>
    </location>
</feature>
<keyword evidence="2" id="KW-0645">Protease</keyword>
<dbReference type="PANTHER" id="PTHR33794">
    <property type="entry name" value="BACILLOLYSIN"/>
    <property type="match status" value="1"/>
</dbReference>
<gene>
    <name evidence="12" type="ORF">EZE20_20810</name>
</gene>
<evidence type="ECO:0000256" key="6">
    <source>
        <dbReference type="ARBA" id="ARBA00023049"/>
    </source>
</evidence>
<dbReference type="Gene3D" id="1.10.390.10">
    <property type="entry name" value="Neutral Protease Domain 2"/>
    <property type="match status" value="1"/>
</dbReference>
<feature type="region of interest" description="Disordered" evidence="8">
    <location>
        <begin position="92"/>
        <end position="112"/>
    </location>
</feature>
<sequence>MKRTLFFLSCVLLLGLPTLSEAQLKVNRKSAPQQKTAEEKEQEELLQKYQQAMHPDTLIKQLDLQLSEFKKQGLATPELIQEFEKAREEIRKQFGGTRQPPRQEEVAESEPEPLEIAAAPTPAQPEFEVAFDTQSNPASEVPLSVRFYTEAAMNAAKFVKWMEKQHKVTLRVTDSLQTGDGPRYVHFQQEVDGYVVEGTRFTFTVQPKTGAFATGMAFTPFTKKNQLKLSEAQAFQKVQAVVSGGSALRLTKKTTTAFAEPIALASCQAEGLAWVQKDPGISRPEFWLCHRFYLMKSDEKIYINAETGEVFRRENTLLECLPTIQPEQHLPASGPGVPARVNTLFYGVQPIATLQKDTAFLLADPQTPRIAVFYTDTLQGVRQPFWDKSNSWANAALRETGSLDVHWAYRQVANYYYTRHNWMGTDNLASDIHIFYDPEYVGASFNPNDFTFKYGVISPTIIDNLAADKNWLGGGRSGWMKGSLGRSKPFASLDVCAHEFTHAVVESMGGMNRAGESGALNEAIADVMAAAAEAAIDPMGSNPWLIAEKLFIGTGIRNLATPKSSTIQAQPDTFEGKFWIENSGTCDSGNDRCGIHVNSGVIARWFYLICNGGMGTNDFNEKYSLKDGEQVSIDEAAKLVFQTIPLLHPASDFEHFSDMTLEVANNLFGKCSKKARAIEYAWYAVGVREDPPARCGDWTFDLVISMEGQSSTINFFVKDERMVMTTQSEDGPTKVYTSRHSALMTAVVRNEEGGYESHTLPKNILKYNLEKMDEMMPEMEKQAEEEFAQMRRSIAAEEDPAARAMKQKALNQSMAEYERMRAETLPEMRKNMEEGSKEVNISESEFFGANSRKSRRKAKREFDKQFVKGFGEVEGYKSKHYVMNEGMDWWSTHEIPLKFSDLSLLAPGFFGSGSGLPLDHYMRGFPLRFGQMLKITKIRNSAAANFEQLYSSSPVFR</sequence>
<dbReference type="EMBL" id="SMJU01000017">
    <property type="protein sequence ID" value="TDB60377.1"/>
    <property type="molecule type" value="Genomic_DNA"/>
</dbReference>
<dbReference type="InterPro" id="IPR023612">
    <property type="entry name" value="Peptidase_M4"/>
</dbReference>
<comment type="caution">
    <text evidence="12">The sequence shown here is derived from an EMBL/GenBank/DDBJ whole genome shotgun (WGS) entry which is preliminary data.</text>
</comment>
<comment type="similarity">
    <text evidence="1">Belongs to the peptidase M4 family.</text>
</comment>
<evidence type="ECO:0000256" key="7">
    <source>
        <dbReference type="PIRSR" id="PIRSR623612-1"/>
    </source>
</evidence>
<dbReference type="GO" id="GO:0004222">
    <property type="term" value="F:metalloendopeptidase activity"/>
    <property type="evidence" value="ECO:0007669"/>
    <property type="project" value="InterPro"/>
</dbReference>
<evidence type="ECO:0000256" key="9">
    <source>
        <dbReference type="SAM" id="SignalP"/>
    </source>
</evidence>
<organism evidence="12 13">
    <name type="scientific">Arundinibacter roseus</name>
    <dbReference type="NCBI Taxonomy" id="2070510"/>
    <lineage>
        <taxon>Bacteria</taxon>
        <taxon>Pseudomonadati</taxon>
        <taxon>Bacteroidota</taxon>
        <taxon>Cytophagia</taxon>
        <taxon>Cytophagales</taxon>
        <taxon>Spirosomataceae</taxon>
        <taxon>Arundinibacter</taxon>
    </lineage>
</organism>
<dbReference type="AlphaFoldDB" id="A0A4R4JZI3"/>
<dbReference type="InterPro" id="IPR027268">
    <property type="entry name" value="Peptidase_M4/M1_CTD_sf"/>
</dbReference>
<evidence type="ECO:0000256" key="3">
    <source>
        <dbReference type="ARBA" id="ARBA00022723"/>
    </source>
</evidence>
<evidence type="ECO:0000313" key="13">
    <source>
        <dbReference type="Proteomes" id="UP000295706"/>
    </source>
</evidence>
<evidence type="ECO:0008006" key="14">
    <source>
        <dbReference type="Google" id="ProtNLM"/>
    </source>
</evidence>
<dbReference type="Pfam" id="PF01447">
    <property type="entry name" value="Peptidase_M4"/>
    <property type="match status" value="1"/>
</dbReference>
<feature type="domain" description="Peptidase M4 C-terminal" evidence="11">
    <location>
        <begin position="512"/>
        <end position="687"/>
    </location>
</feature>
<dbReference type="OrthoDB" id="291295at2"/>
<keyword evidence="6" id="KW-0482">Metalloprotease</keyword>
<evidence type="ECO:0000313" key="12">
    <source>
        <dbReference type="EMBL" id="TDB60377.1"/>
    </source>
</evidence>
<dbReference type="Pfam" id="PF02868">
    <property type="entry name" value="Peptidase_M4_C"/>
    <property type="match status" value="1"/>
</dbReference>
<keyword evidence="9" id="KW-0732">Signal</keyword>
<dbReference type="Proteomes" id="UP000295706">
    <property type="component" value="Unassembled WGS sequence"/>
</dbReference>
<feature type="active site" description="Proton donor" evidence="7">
    <location>
        <position position="596"/>
    </location>
</feature>
<dbReference type="PRINTS" id="PR00730">
    <property type="entry name" value="THERMOLYSIN"/>
</dbReference>
<keyword evidence="13" id="KW-1185">Reference proteome</keyword>
<dbReference type="GO" id="GO:0006508">
    <property type="term" value="P:proteolysis"/>
    <property type="evidence" value="ECO:0007669"/>
    <property type="project" value="UniProtKB-KW"/>
</dbReference>